<dbReference type="AlphaFoldDB" id="A0A1X6N394"/>
<dbReference type="PANTHER" id="PTHR35870">
    <property type="entry name" value="PROTEIN, PUTATIVE (AFU_ORTHOLOGUE AFUA_5G03330)-RELATED"/>
    <property type="match status" value="1"/>
</dbReference>
<dbReference type="OrthoDB" id="10004862at2759"/>
<name>A0A1X6N394_9APHY</name>
<dbReference type="GeneID" id="36321893"/>
<organism evidence="2 3">
    <name type="scientific">Postia placenta MAD-698-R-SB12</name>
    <dbReference type="NCBI Taxonomy" id="670580"/>
    <lineage>
        <taxon>Eukaryota</taxon>
        <taxon>Fungi</taxon>
        <taxon>Dikarya</taxon>
        <taxon>Basidiomycota</taxon>
        <taxon>Agaricomycotina</taxon>
        <taxon>Agaricomycetes</taxon>
        <taxon>Polyporales</taxon>
        <taxon>Adustoporiaceae</taxon>
        <taxon>Rhodonia</taxon>
    </lineage>
</organism>
<keyword evidence="1" id="KW-0560">Oxidoreductase</keyword>
<dbReference type="EMBL" id="KZ110596">
    <property type="protein sequence ID" value="OSX62946.1"/>
    <property type="molecule type" value="Genomic_DNA"/>
</dbReference>
<dbReference type="InterPro" id="IPR025337">
    <property type="entry name" value="Questin_oxidase-like"/>
</dbReference>
<keyword evidence="3" id="KW-1185">Reference proteome</keyword>
<dbReference type="RefSeq" id="XP_024339740.1">
    <property type="nucleotide sequence ID" value="XM_024476943.1"/>
</dbReference>
<gene>
    <name evidence="2" type="ORF">POSPLADRAFT_1033559</name>
</gene>
<dbReference type="PANTHER" id="PTHR35870:SF1">
    <property type="entry name" value="PROTEIN, PUTATIVE (AFU_ORTHOLOGUE AFUA_5G03330)-RELATED"/>
    <property type="match status" value="1"/>
</dbReference>
<dbReference type="Proteomes" id="UP000194127">
    <property type="component" value="Unassembled WGS sequence"/>
</dbReference>
<dbReference type="Pfam" id="PF14027">
    <property type="entry name" value="Questin_oxidase"/>
    <property type="match status" value="1"/>
</dbReference>
<sequence>MAERTDNLLDRLFPLPSAAPSPLCPGRFPGITHASKVAVTEVLKANHLERHSFTNEHGFHNHASHHLLAAFALGAPARVFNAIYEVQMGRTRPASNISKSITRETFWDHIGDRTFYEGYLLYFSDVVLKDGAASAIEEYIFAKSANFHDTAKVPRRMMNRHFAMLYHPMIYLAYGLEFGIPGLVAEGYFPELTSGERPSLDGIELLDGTLFLRVAGLTAERVAAAGEDRSLFWDVRGFFV</sequence>
<evidence type="ECO:0000313" key="2">
    <source>
        <dbReference type="EMBL" id="OSX62946.1"/>
    </source>
</evidence>
<dbReference type="GO" id="GO:0016491">
    <property type="term" value="F:oxidoreductase activity"/>
    <property type="evidence" value="ECO:0007669"/>
    <property type="project" value="UniProtKB-KW"/>
</dbReference>
<evidence type="ECO:0000256" key="1">
    <source>
        <dbReference type="ARBA" id="ARBA00023002"/>
    </source>
</evidence>
<reference evidence="2 3" key="1">
    <citation type="submission" date="2017-04" db="EMBL/GenBank/DDBJ databases">
        <title>Genome Sequence of the Model Brown-Rot Fungus Postia placenta SB12.</title>
        <authorList>
            <consortium name="DOE Joint Genome Institute"/>
            <person name="Gaskell J."/>
            <person name="Kersten P."/>
            <person name="Larrondo L.F."/>
            <person name="Canessa P."/>
            <person name="Martinez D."/>
            <person name="Hibbett D."/>
            <person name="Schmoll M."/>
            <person name="Kubicek C.P."/>
            <person name="Martinez A.T."/>
            <person name="Yadav J."/>
            <person name="Master E."/>
            <person name="Magnuson J.K."/>
            <person name="James T."/>
            <person name="Yaver D."/>
            <person name="Berka R."/>
            <person name="Labutti K."/>
            <person name="Lipzen A."/>
            <person name="Aerts A."/>
            <person name="Barry K."/>
            <person name="Henrissat B."/>
            <person name="Blanchette R."/>
            <person name="Grigoriev I."/>
            <person name="Cullen D."/>
        </authorList>
    </citation>
    <scope>NUCLEOTIDE SEQUENCE [LARGE SCALE GENOMIC DNA]</scope>
    <source>
        <strain evidence="2 3">MAD-698-R-SB12</strain>
    </source>
</reference>
<proteinExistence type="predicted"/>
<accession>A0A1X6N394</accession>
<protein>
    <submittedName>
        <fullName evidence="2">Uncharacterized protein</fullName>
    </submittedName>
</protein>
<dbReference type="STRING" id="670580.A0A1X6N394"/>
<evidence type="ECO:0000313" key="3">
    <source>
        <dbReference type="Proteomes" id="UP000194127"/>
    </source>
</evidence>